<evidence type="ECO:0000313" key="2">
    <source>
        <dbReference type="EMBL" id="SDX86286.1"/>
    </source>
</evidence>
<reference evidence="2 3" key="1">
    <citation type="submission" date="2016-10" db="EMBL/GenBank/DDBJ databases">
        <authorList>
            <person name="de Groot N.N."/>
        </authorList>
    </citation>
    <scope>NUCLEOTIDE SEQUENCE [LARGE SCALE GENOMIC DNA]</scope>
    <source>
        <strain evidence="2 3">DSM 14045</strain>
    </source>
</reference>
<keyword evidence="1" id="KW-0812">Transmembrane</keyword>
<name>A0A1H3F5L3_9FIRM</name>
<dbReference type="OrthoDB" id="37830at2"/>
<evidence type="ECO:0000313" key="3">
    <source>
        <dbReference type="Proteomes" id="UP000183918"/>
    </source>
</evidence>
<feature type="transmembrane region" description="Helical" evidence="1">
    <location>
        <begin position="174"/>
        <end position="195"/>
    </location>
</feature>
<gene>
    <name evidence="2" type="ORF">SAMN02910414_00156</name>
</gene>
<keyword evidence="1" id="KW-0472">Membrane</keyword>
<feature type="transmembrane region" description="Helical" evidence="1">
    <location>
        <begin position="280"/>
        <end position="301"/>
    </location>
</feature>
<feature type="transmembrane region" description="Helical" evidence="1">
    <location>
        <begin position="23"/>
        <end position="48"/>
    </location>
</feature>
<feature type="transmembrane region" description="Helical" evidence="1">
    <location>
        <begin position="201"/>
        <end position="221"/>
    </location>
</feature>
<dbReference type="Pfam" id="PF16933">
    <property type="entry name" value="PelG"/>
    <property type="match status" value="2"/>
</dbReference>
<feature type="transmembrane region" description="Helical" evidence="1">
    <location>
        <begin position="110"/>
        <end position="137"/>
    </location>
</feature>
<feature type="transmembrane region" description="Helical" evidence="1">
    <location>
        <begin position="321"/>
        <end position="344"/>
    </location>
</feature>
<feature type="transmembrane region" description="Helical" evidence="1">
    <location>
        <begin position="473"/>
        <end position="493"/>
    </location>
</feature>
<dbReference type="AlphaFoldDB" id="A0A1H3F5L3"/>
<feature type="transmembrane region" description="Helical" evidence="1">
    <location>
        <begin position="68"/>
        <end position="89"/>
    </location>
</feature>
<dbReference type="Proteomes" id="UP000183918">
    <property type="component" value="Unassembled WGS sequence"/>
</dbReference>
<proteinExistence type="predicted"/>
<feature type="transmembrane region" description="Helical" evidence="1">
    <location>
        <begin position="386"/>
        <end position="404"/>
    </location>
</feature>
<feature type="transmembrane region" description="Helical" evidence="1">
    <location>
        <begin position="416"/>
        <end position="440"/>
    </location>
</feature>
<dbReference type="RefSeq" id="WP_074715111.1">
    <property type="nucleotide sequence ID" value="NZ_FNPG01000004.1"/>
</dbReference>
<dbReference type="InterPro" id="IPR031617">
    <property type="entry name" value="PelG"/>
</dbReference>
<keyword evidence="1" id="KW-1133">Transmembrane helix</keyword>
<evidence type="ECO:0000256" key="1">
    <source>
        <dbReference type="SAM" id="Phobius"/>
    </source>
</evidence>
<feature type="transmembrane region" description="Helical" evidence="1">
    <location>
        <begin position="447"/>
        <end position="467"/>
    </location>
</feature>
<protein>
    <submittedName>
        <fullName evidence="2">Uncharacterized membrane protein</fullName>
    </submittedName>
</protein>
<keyword evidence="3" id="KW-1185">Reference proteome</keyword>
<sequence>MAGIGFELKKLFEKKGVLSKMKAYGYTGIITTGPMLLGFAFLLGINWVGEWYKLDTHSRDLFVSMVTYSLFASLVFTSLFSMVITRYVADVEYVDKNSSEKAQLKQHRMILPSFDGILFVMLPIGGILYAIFLYFAGISLVDAVLNFIIFEELLVVWTQMTYLTAVNHYKEIMLTYVVAILLAFIIAVLLSAFAGVSLTSLLISVCSGYGIMVLGNLWALYDFFPANIEKNCIEHYDYYNLQKNKSTRKKKDKKEILLSYRHEDQGAFEYLKWFDEYKSLVTIGFFSTVGLFAHLIIAWFGPIGIHVQGLYYAAPQHDVPALFAFLTIIITTINFVTSVEVNFYPKYAKYYQLFNGQGSIKEIEQAEKEMLTVLEREIGYTSKRQLYFTAVMISVGLIILTQPWTQLGFTALMGGYFRTLCVAYGIYAIGNILMLMLLYFTDYKSAAFATVVFAVISVVGSVLSNIFLDTKFYGIGFAVASIFYFAICLYKLIKFTNRLSYHILSKQPLLREEKIGFFTKASAFLNHTTKEIDYKLHFAFNRRKIKKYAESKSQYDKINK</sequence>
<feature type="transmembrane region" description="Helical" evidence="1">
    <location>
        <begin position="143"/>
        <end position="162"/>
    </location>
</feature>
<dbReference type="STRING" id="1122142.SAMN02910414_00156"/>
<accession>A0A1H3F5L3</accession>
<organism evidence="2 3">
    <name type="scientific">Lachnobacterium bovis DSM 14045</name>
    <dbReference type="NCBI Taxonomy" id="1122142"/>
    <lineage>
        <taxon>Bacteria</taxon>
        <taxon>Bacillati</taxon>
        <taxon>Bacillota</taxon>
        <taxon>Clostridia</taxon>
        <taxon>Lachnospirales</taxon>
        <taxon>Lachnospiraceae</taxon>
        <taxon>Lachnobacterium</taxon>
    </lineage>
</organism>
<dbReference type="EMBL" id="FNPG01000004">
    <property type="protein sequence ID" value="SDX86286.1"/>
    <property type="molecule type" value="Genomic_DNA"/>
</dbReference>